<gene>
    <name evidence="2" type="ORF">NIES2135_67110</name>
</gene>
<dbReference type="SUPFAM" id="SSF54427">
    <property type="entry name" value="NTF2-like"/>
    <property type="match status" value="1"/>
</dbReference>
<sequence>MIEIIEAQITEIEERLRQAMLTSDVRVLNELLAPDIIIISHRGELLKKQDDLAAHESGAFQFHDLNPSERQIQICGEVAIVSVRMQIVGSYQGSAANGDFRFTRVWAHTEPEIWQIVAAHISQVA</sequence>
<dbReference type="Pfam" id="PF14534">
    <property type="entry name" value="DUF4440"/>
    <property type="match status" value="1"/>
</dbReference>
<reference evidence="2 3" key="1">
    <citation type="submission" date="2017-06" db="EMBL/GenBank/DDBJ databases">
        <title>Genome sequencing of cyanobaciteial culture collection at National Institute for Environmental Studies (NIES).</title>
        <authorList>
            <person name="Hirose Y."/>
            <person name="Shimura Y."/>
            <person name="Fujisawa T."/>
            <person name="Nakamura Y."/>
            <person name="Kawachi M."/>
        </authorList>
    </citation>
    <scope>NUCLEOTIDE SEQUENCE [LARGE SCALE GENOMIC DNA]</scope>
    <source>
        <strain evidence="2 3">NIES-2135</strain>
        <plasmid evidence="3">Plasmid Plasmid2 dna</plasmid>
    </source>
</reference>
<protein>
    <recommendedName>
        <fullName evidence="1">DUF4440 domain-containing protein</fullName>
    </recommendedName>
</protein>
<evidence type="ECO:0000313" key="3">
    <source>
        <dbReference type="Proteomes" id="UP000217895"/>
    </source>
</evidence>
<proteinExistence type="predicted"/>
<dbReference type="Proteomes" id="UP000217895">
    <property type="component" value="Plasmid Plasmid2 dna"/>
</dbReference>
<dbReference type="EMBL" id="AP018205">
    <property type="protein sequence ID" value="BAY59834.1"/>
    <property type="molecule type" value="Genomic_DNA"/>
</dbReference>
<keyword evidence="3" id="KW-1185">Reference proteome</keyword>
<dbReference type="AlphaFoldDB" id="A0A1Z4JSX5"/>
<keyword evidence="2" id="KW-0614">Plasmid</keyword>
<evidence type="ECO:0000313" key="2">
    <source>
        <dbReference type="EMBL" id="BAY59834.1"/>
    </source>
</evidence>
<dbReference type="Gene3D" id="3.10.450.50">
    <property type="match status" value="1"/>
</dbReference>
<feature type="domain" description="DUF4440" evidence="1">
    <location>
        <begin position="9"/>
        <end position="116"/>
    </location>
</feature>
<dbReference type="InterPro" id="IPR032710">
    <property type="entry name" value="NTF2-like_dom_sf"/>
</dbReference>
<name>A0A1Z4JSX5_LEPBY</name>
<geneLocation type="plasmid" evidence="2">
    <name>plasmid2</name>
</geneLocation>
<dbReference type="InterPro" id="IPR027843">
    <property type="entry name" value="DUF4440"/>
</dbReference>
<organism evidence="2 3">
    <name type="scientific">Leptolyngbya boryana NIES-2135</name>
    <dbReference type="NCBI Taxonomy" id="1973484"/>
    <lineage>
        <taxon>Bacteria</taxon>
        <taxon>Bacillati</taxon>
        <taxon>Cyanobacteriota</taxon>
        <taxon>Cyanophyceae</taxon>
        <taxon>Leptolyngbyales</taxon>
        <taxon>Leptolyngbyaceae</taxon>
        <taxon>Leptolyngbya group</taxon>
        <taxon>Leptolyngbya</taxon>
    </lineage>
</organism>
<accession>A0A1Z4JSX5</accession>
<evidence type="ECO:0000259" key="1">
    <source>
        <dbReference type="Pfam" id="PF14534"/>
    </source>
</evidence>